<dbReference type="OrthoDB" id="7186565at2"/>
<dbReference type="PANTHER" id="PTHR12867:SF6">
    <property type="entry name" value="N-ACETYLGLUCOSAMINYLDIPHOSPHODOLICHOL N-ACETYLGLUCOSAMINYLTRANSFERASE"/>
    <property type="match status" value="1"/>
</dbReference>
<dbReference type="Gene3D" id="3.40.50.2000">
    <property type="entry name" value="Glycogen Phosphorylase B"/>
    <property type="match status" value="1"/>
</dbReference>
<dbReference type="Pfam" id="PF04101">
    <property type="entry name" value="Glyco_tran_28_C"/>
    <property type="match status" value="1"/>
</dbReference>
<evidence type="ECO:0000259" key="6">
    <source>
        <dbReference type="Pfam" id="PF04101"/>
    </source>
</evidence>
<evidence type="ECO:0000256" key="2">
    <source>
        <dbReference type="ARBA" id="ARBA00006962"/>
    </source>
</evidence>
<evidence type="ECO:0000256" key="1">
    <source>
        <dbReference type="ARBA" id="ARBA00004240"/>
    </source>
</evidence>
<sequence length="169" mass="18914">MNIFVTVGTTSFDPLVEAVDKGPYAKNALIQIADGLYEPAVARWFRFEPGIQAHIDKADVVVCHGGGGSIFSLLEAGIVPLVVPNTLRRDKHQLEIARWLQRNSFAVVAMYPEQVNEVLESYEEAKQSCVAFTERRFFYQEPLNRMVRAHMGLDDLSSKDQKNSGGNNE</sequence>
<organism evidence="7 8">
    <name type="scientific">Granulosicoccus antarcticus IMCC3135</name>
    <dbReference type="NCBI Taxonomy" id="1192854"/>
    <lineage>
        <taxon>Bacteria</taxon>
        <taxon>Pseudomonadati</taxon>
        <taxon>Pseudomonadota</taxon>
        <taxon>Gammaproteobacteria</taxon>
        <taxon>Chromatiales</taxon>
        <taxon>Granulosicoccaceae</taxon>
        <taxon>Granulosicoccus</taxon>
    </lineage>
</organism>
<accession>A0A2Z2NX23</accession>
<name>A0A2Z2NX23_9GAMM</name>
<dbReference type="RefSeq" id="WP_157736181.1">
    <property type="nucleotide sequence ID" value="NZ_CP018632.1"/>
</dbReference>
<dbReference type="GO" id="GO:0006488">
    <property type="term" value="P:dolichol-linked oligosaccharide biosynthetic process"/>
    <property type="evidence" value="ECO:0007669"/>
    <property type="project" value="InterPro"/>
</dbReference>
<keyword evidence="5" id="KW-0256">Endoplasmic reticulum</keyword>
<feature type="domain" description="Glycosyl transferase family 28 C-terminal" evidence="6">
    <location>
        <begin position="3"/>
        <end position="111"/>
    </location>
</feature>
<proteinExistence type="inferred from homology"/>
<reference evidence="7 8" key="1">
    <citation type="submission" date="2016-12" db="EMBL/GenBank/DDBJ databases">
        <authorList>
            <person name="Song W.-J."/>
            <person name="Kurnit D.M."/>
        </authorList>
    </citation>
    <scope>NUCLEOTIDE SEQUENCE [LARGE SCALE GENOMIC DNA]</scope>
    <source>
        <strain evidence="7 8">IMCC3135</strain>
    </source>
</reference>
<keyword evidence="8" id="KW-1185">Reference proteome</keyword>
<comment type="subcellular location">
    <subcellularLocation>
        <location evidence="1">Endoplasmic reticulum</location>
    </subcellularLocation>
</comment>
<dbReference type="InterPro" id="IPR007235">
    <property type="entry name" value="Glyco_trans_28_C"/>
</dbReference>
<dbReference type="EC" id="2.4.1.227" evidence="7"/>
<protein>
    <submittedName>
        <fullName evidence="7">UDP-N-acetylglucosamine--N-acetylmuramyl-(Pentapeptide) pyrophosphoryl-undecaprenol N-acetylglucosamine transferase</fullName>
        <ecNumber evidence="7">2.4.1.227</ecNumber>
    </submittedName>
</protein>
<dbReference type="InterPro" id="IPR048097">
    <property type="entry name" value="Cps14G-like"/>
</dbReference>
<dbReference type="SUPFAM" id="SSF53756">
    <property type="entry name" value="UDP-Glycosyltransferase/glycogen phosphorylase"/>
    <property type="match status" value="1"/>
</dbReference>
<evidence type="ECO:0000256" key="3">
    <source>
        <dbReference type="ARBA" id="ARBA00022676"/>
    </source>
</evidence>
<comment type="similarity">
    <text evidence="2">Belongs to the glycosyltransferase 28 family.</text>
</comment>
<evidence type="ECO:0000256" key="5">
    <source>
        <dbReference type="ARBA" id="ARBA00022824"/>
    </source>
</evidence>
<gene>
    <name evidence="7" type="primary">murG_1</name>
    <name evidence="7" type="ORF">IMCC3135_22355</name>
</gene>
<dbReference type="GO" id="GO:0016758">
    <property type="term" value="F:hexosyltransferase activity"/>
    <property type="evidence" value="ECO:0007669"/>
    <property type="project" value="InterPro"/>
</dbReference>
<evidence type="ECO:0000313" key="7">
    <source>
        <dbReference type="EMBL" id="ASJ74541.1"/>
    </source>
</evidence>
<dbReference type="Proteomes" id="UP000250079">
    <property type="component" value="Chromosome"/>
</dbReference>
<dbReference type="KEGG" id="gai:IMCC3135_22355"/>
<dbReference type="PANTHER" id="PTHR12867">
    <property type="entry name" value="GLYCOSYL TRANSFERASE-RELATED"/>
    <property type="match status" value="1"/>
</dbReference>
<evidence type="ECO:0000256" key="4">
    <source>
        <dbReference type="ARBA" id="ARBA00022679"/>
    </source>
</evidence>
<evidence type="ECO:0000313" key="8">
    <source>
        <dbReference type="Proteomes" id="UP000250079"/>
    </source>
</evidence>
<dbReference type="EMBL" id="CP018632">
    <property type="protein sequence ID" value="ASJ74541.1"/>
    <property type="molecule type" value="Genomic_DNA"/>
</dbReference>
<dbReference type="AlphaFoldDB" id="A0A2Z2NX23"/>
<dbReference type="InterPro" id="IPR039042">
    <property type="entry name" value="Alg13-like"/>
</dbReference>
<keyword evidence="4 7" id="KW-0808">Transferase</keyword>
<dbReference type="NCBIfam" id="NF041548">
    <property type="entry name" value="PssE"/>
    <property type="match status" value="1"/>
</dbReference>
<keyword evidence="3 7" id="KW-0328">Glycosyltransferase</keyword>